<keyword evidence="4" id="KW-0966">Cell projection</keyword>
<sequence>MNYLREIVSGPKNRYKEDGYNLDLTYICPRLIAMSFPASGIETLYRNSIDKVSKMIKQHHENSYYIFNVSGRKYDYQKFEGRVKDYEWEDHHSPPINTLFIICNEIHYFLMQNDQNVVIIHCLAGKGRTGTIICCYLLFSGRMQNPQEALAYYAKKRFYKEGLGVNQPCQIRYVYYFHQVFSEQDVYPKIKYIKSIELFGKPKYNDDGCKPFFEFFYVQNKQLIFTTKKSYSDQEKFTENSSQLKIEFKEQFFFCGDVLLKMHNNGFFIFIIILSFYFKVLLKIRK</sequence>
<evidence type="ECO:0000259" key="6">
    <source>
        <dbReference type="PROSITE" id="PS50056"/>
    </source>
</evidence>
<dbReference type="PROSITE" id="PS50056">
    <property type="entry name" value="TYR_PHOSPHATASE_2"/>
    <property type="match status" value="1"/>
</dbReference>
<dbReference type="InterPro" id="IPR029023">
    <property type="entry name" value="Tensin_phosphatase"/>
</dbReference>
<dbReference type="InterPro" id="IPR029021">
    <property type="entry name" value="Prot-tyrosine_phosphatase-like"/>
</dbReference>
<name>G0QY43_ICHMU</name>
<feature type="domain" description="Tyrosine specific protein phosphatases" evidence="6">
    <location>
        <begin position="118"/>
        <end position="157"/>
    </location>
</feature>
<keyword evidence="5" id="KW-1133">Transmembrane helix</keyword>
<dbReference type="Pfam" id="PF10409">
    <property type="entry name" value="PTEN_C2"/>
    <property type="match status" value="1"/>
</dbReference>
<dbReference type="CDD" id="cd14497">
    <property type="entry name" value="PTP_PTEN-like"/>
    <property type="match status" value="1"/>
</dbReference>
<dbReference type="InterPro" id="IPR014020">
    <property type="entry name" value="Tensin_C2-dom"/>
</dbReference>
<evidence type="ECO:0000256" key="3">
    <source>
        <dbReference type="ARBA" id="ARBA00022801"/>
    </source>
</evidence>
<dbReference type="PROSITE" id="PS00383">
    <property type="entry name" value="TYR_PHOSPHATASE_1"/>
    <property type="match status" value="1"/>
</dbReference>
<dbReference type="AlphaFoldDB" id="G0QY43"/>
<dbReference type="InParanoid" id="G0QY43"/>
<protein>
    <submittedName>
        <fullName evidence="8">Phosphatidylinositol--trisphosphate 3-phosphatase, putative</fullName>
        <ecNumber evidence="8">3.1.3.67</ecNumber>
    </submittedName>
</protein>
<evidence type="ECO:0000256" key="2">
    <source>
        <dbReference type="ARBA" id="ARBA00007881"/>
    </source>
</evidence>
<gene>
    <name evidence="8" type="ORF">IMG5_147120</name>
</gene>
<accession>G0QY43</accession>
<dbReference type="Pfam" id="PF22784">
    <property type="entry name" value="PTP-SAK"/>
    <property type="match status" value="1"/>
</dbReference>
<dbReference type="SMART" id="SM00404">
    <property type="entry name" value="PTPc_motif"/>
    <property type="match status" value="1"/>
</dbReference>
<evidence type="ECO:0000256" key="4">
    <source>
        <dbReference type="ARBA" id="ARBA00023273"/>
    </source>
</evidence>
<dbReference type="STRING" id="857967.G0QY43"/>
<evidence type="ECO:0000313" key="9">
    <source>
        <dbReference type="Proteomes" id="UP000008983"/>
    </source>
</evidence>
<dbReference type="GeneID" id="14905979"/>
<dbReference type="PROSITE" id="PS51181">
    <property type="entry name" value="PPASE_TENSIN"/>
    <property type="match status" value="1"/>
</dbReference>
<feature type="transmembrane region" description="Helical" evidence="5">
    <location>
        <begin position="265"/>
        <end position="282"/>
    </location>
</feature>
<dbReference type="Proteomes" id="UP000008983">
    <property type="component" value="Unassembled WGS sequence"/>
</dbReference>
<dbReference type="EC" id="3.1.3.67" evidence="8"/>
<comment type="similarity">
    <text evidence="2">Belongs to the PTEN phosphatase protein family.</text>
</comment>
<reference evidence="8 9" key="1">
    <citation type="submission" date="2011-07" db="EMBL/GenBank/DDBJ databases">
        <authorList>
            <person name="Coyne R."/>
            <person name="Brami D."/>
            <person name="Johnson J."/>
            <person name="Hostetler J."/>
            <person name="Hannick L."/>
            <person name="Clark T."/>
            <person name="Cassidy-Hanley D."/>
            <person name="Inman J."/>
        </authorList>
    </citation>
    <scope>NUCLEOTIDE SEQUENCE [LARGE SCALE GENOMIC DNA]</scope>
    <source>
        <strain evidence="8 9">G5</strain>
    </source>
</reference>
<dbReference type="PANTHER" id="PTHR12305:SF60">
    <property type="entry name" value="PHOSPHATIDYLINOSITOL 3,4,5-TRISPHOSPHATE 3-PHOSPHATASE TPTE2-RELATED"/>
    <property type="match status" value="1"/>
</dbReference>
<dbReference type="OMA" id="MSYPSEG"/>
<dbReference type="Gene3D" id="2.60.40.1110">
    <property type="match status" value="1"/>
</dbReference>
<keyword evidence="9" id="KW-1185">Reference proteome</keyword>
<keyword evidence="3 8" id="KW-0378">Hydrolase</keyword>
<dbReference type="InterPro" id="IPR057023">
    <property type="entry name" value="PTP-SAK"/>
</dbReference>
<comment type="subcellular location">
    <subcellularLocation>
        <location evidence="1">Cell projection</location>
    </subcellularLocation>
</comment>
<dbReference type="RefSeq" id="XP_004031105.1">
    <property type="nucleotide sequence ID" value="XM_004031057.1"/>
</dbReference>
<proteinExistence type="inferred from homology"/>
<keyword evidence="5" id="KW-0472">Membrane</keyword>
<dbReference type="eggNOG" id="KOG2283">
    <property type="taxonomic scope" value="Eukaryota"/>
</dbReference>
<evidence type="ECO:0000313" key="8">
    <source>
        <dbReference type="EMBL" id="EGR29869.1"/>
    </source>
</evidence>
<evidence type="ECO:0000256" key="5">
    <source>
        <dbReference type="SAM" id="Phobius"/>
    </source>
</evidence>
<dbReference type="GO" id="GO:0016314">
    <property type="term" value="F:phosphatidylinositol-3,4,5-trisphosphate 3-phosphatase activity"/>
    <property type="evidence" value="ECO:0007669"/>
    <property type="project" value="UniProtKB-EC"/>
</dbReference>
<dbReference type="EMBL" id="GL984098">
    <property type="protein sequence ID" value="EGR29869.1"/>
    <property type="molecule type" value="Genomic_DNA"/>
</dbReference>
<dbReference type="OrthoDB" id="16692at2759"/>
<dbReference type="GO" id="GO:0042995">
    <property type="term" value="C:cell projection"/>
    <property type="evidence" value="ECO:0007669"/>
    <property type="project" value="UniProtKB-SubCell"/>
</dbReference>
<dbReference type="PANTHER" id="PTHR12305">
    <property type="entry name" value="PHOSPHATASE WITH HOMOLOGY TO TENSIN"/>
    <property type="match status" value="1"/>
</dbReference>
<dbReference type="Gene3D" id="3.90.190.10">
    <property type="entry name" value="Protein tyrosine phosphatase superfamily"/>
    <property type="match status" value="1"/>
</dbReference>
<dbReference type="InterPro" id="IPR016130">
    <property type="entry name" value="Tyr_Pase_AS"/>
</dbReference>
<dbReference type="InterPro" id="IPR000387">
    <property type="entry name" value="Tyr_Pase_dom"/>
</dbReference>
<evidence type="ECO:0000256" key="1">
    <source>
        <dbReference type="ARBA" id="ARBA00004316"/>
    </source>
</evidence>
<dbReference type="GO" id="GO:0005829">
    <property type="term" value="C:cytosol"/>
    <property type="evidence" value="ECO:0007669"/>
    <property type="project" value="TreeGrafter"/>
</dbReference>
<dbReference type="InterPro" id="IPR051281">
    <property type="entry name" value="Dual-spec_lipid-protein_phosph"/>
</dbReference>
<dbReference type="SUPFAM" id="SSF52799">
    <property type="entry name" value="(Phosphotyrosine protein) phosphatases II"/>
    <property type="match status" value="1"/>
</dbReference>
<feature type="domain" description="Phosphatase tensin-type" evidence="7">
    <location>
        <begin position="13"/>
        <end position="184"/>
    </location>
</feature>
<keyword evidence="5" id="KW-0812">Transmembrane</keyword>
<evidence type="ECO:0000259" key="7">
    <source>
        <dbReference type="PROSITE" id="PS51181"/>
    </source>
</evidence>
<dbReference type="InterPro" id="IPR003595">
    <property type="entry name" value="Tyr_Pase_cat"/>
</dbReference>
<organism evidence="8 9">
    <name type="scientific">Ichthyophthirius multifiliis</name>
    <name type="common">White spot disease agent</name>
    <name type="synonym">Ich</name>
    <dbReference type="NCBI Taxonomy" id="5932"/>
    <lineage>
        <taxon>Eukaryota</taxon>
        <taxon>Sar</taxon>
        <taxon>Alveolata</taxon>
        <taxon>Ciliophora</taxon>
        <taxon>Intramacronucleata</taxon>
        <taxon>Oligohymenophorea</taxon>
        <taxon>Hymenostomatida</taxon>
        <taxon>Ophryoglenina</taxon>
        <taxon>Ichthyophthirius</taxon>
    </lineage>
</organism>